<dbReference type="Pfam" id="PF22936">
    <property type="entry name" value="Pol_BBD"/>
    <property type="match status" value="1"/>
</dbReference>
<dbReference type="AlphaFoldDB" id="A0A0H2QXW8"/>
<dbReference type="Proteomes" id="UP000053477">
    <property type="component" value="Unassembled WGS sequence"/>
</dbReference>
<sequence>SSLVCSFCDISGHAEATCFKKQSASELAKAKTAEYKQKKCSRGKGNQQKANSAAETTSSAAASSTSDSKASPATANRVEFAGKASCPPPSPLPTGSDWIADTGATIHMTPHLHWFWTYTPNKTPICLADSSIIYSAGIGDVEFEPVRKNG</sequence>
<evidence type="ECO:0000259" key="2">
    <source>
        <dbReference type="Pfam" id="PF22936"/>
    </source>
</evidence>
<accession>A0A0H2QXW8</accession>
<evidence type="ECO:0000256" key="1">
    <source>
        <dbReference type="SAM" id="MobiDB-lite"/>
    </source>
</evidence>
<name>A0A0H2QXW8_9AGAM</name>
<dbReference type="STRING" id="27342.A0A0H2QXW8"/>
<feature type="non-terminal residue" evidence="3">
    <location>
        <position position="150"/>
    </location>
</feature>
<keyword evidence="4" id="KW-1185">Reference proteome</keyword>
<proteinExistence type="predicted"/>
<gene>
    <name evidence="3" type="ORF">SCHPADRAFT_811036</name>
</gene>
<dbReference type="InParanoid" id="A0A0H2QXW8"/>
<evidence type="ECO:0000313" key="3">
    <source>
        <dbReference type="EMBL" id="KLO04224.1"/>
    </source>
</evidence>
<dbReference type="OrthoDB" id="5598079at2759"/>
<evidence type="ECO:0000313" key="4">
    <source>
        <dbReference type="Proteomes" id="UP000053477"/>
    </source>
</evidence>
<feature type="non-terminal residue" evidence="3">
    <location>
        <position position="1"/>
    </location>
</feature>
<feature type="region of interest" description="Disordered" evidence="1">
    <location>
        <begin position="34"/>
        <end position="98"/>
    </location>
</feature>
<protein>
    <recommendedName>
        <fullName evidence="2">Retrovirus-related Pol polyprotein from transposon TNT 1-94-like beta-barrel domain-containing protein</fullName>
    </recommendedName>
</protein>
<dbReference type="InterPro" id="IPR054722">
    <property type="entry name" value="PolX-like_BBD"/>
</dbReference>
<feature type="compositionally biased region" description="Low complexity" evidence="1">
    <location>
        <begin position="50"/>
        <end position="75"/>
    </location>
</feature>
<organism evidence="3 4">
    <name type="scientific">Schizopora paradoxa</name>
    <dbReference type="NCBI Taxonomy" id="27342"/>
    <lineage>
        <taxon>Eukaryota</taxon>
        <taxon>Fungi</taxon>
        <taxon>Dikarya</taxon>
        <taxon>Basidiomycota</taxon>
        <taxon>Agaricomycotina</taxon>
        <taxon>Agaricomycetes</taxon>
        <taxon>Hymenochaetales</taxon>
        <taxon>Schizoporaceae</taxon>
        <taxon>Schizopora</taxon>
    </lineage>
</organism>
<reference evidence="3 4" key="1">
    <citation type="submission" date="2015-04" db="EMBL/GenBank/DDBJ databases">
        <title>Complete genome sequence of Schizopora paradoxa KUC8140, a cosmopolitan wood degrader in East Asia.</title>
        <authorList>
            <consortium name="DOE Joint Genome Institute"/>
            <person name="Min B."/>
            <person name="Park H."/>
            <person name="Jang Y."/>
            <person name="Kim J.-J."/>
            <person name="Kim K.H."/>
            <person name="Pangilinan J."/>
            <person name="Lipzen A."/>
            <person name="Riley R."/>
            <person name="Grigoriev I.V."/>
            <person name="Spatafora J.W."/>
            <person name="Choi I.-G."/>
        </authorList>
    </citation>
    <scope>NUCLEOTIDE SEQUENCE [LARGE SCALE GENOMIC DNA]</scope>
    <source>
        <strain evidence="3 4">KUC8140</strain>
    </source>
</reference>
<feature type="domain" description="Retrovirus-related Pol polyprotein from transposon TNT 1-94-like beta-barrel" evidence="2">
    <location>
        <begin position="98"/>
        <end position="144"/>
    </location>
</feature>
<dbReference type="EMBL" id="KQ086639">
    <property type="protein sequence ID" value="KLO04224.1"/>
    <property type="molecule type" value="Genomic_DNA"/>
</dbReference>